<feature type="transmembrane region" description="Helical" evidence="1">
    <location>
        <begin position="149"/>
        <end position="170"/>
    </location>
</feature>
<organism evidence="3 4">
    <name type="scientific">Cohnella phaseoli</name>
    <dbReference type="NCBI Taxonomy" id="456490"/>
    <lineage>
        <taxon>Bacteria</taxon>
        <taxon>Bacillati</taxon>
        <taxon>Bacillota</taxon>
        <taxon>Bacilli</taxon>
        <taxon>Bacillales</taxon>
        <taxon>Paenibacillaceae</taxon>
        <taxon>Cohnella</taxon>
    </lineage>
</organism>
<feature type="domain" description="VanZ-like" evidence="2">
    <location>
        <begin position="15"/>
        <end position="138"/>
    </location>
</feature>
<evidence type="ECO:0000313" key="4">
    <source>
        <dbReference type="Proteomes" id="UP000256977"/>
    </source>
</evidence>
<gene>
    <name evidence="3" type="ORF">DFP98_1082</name>
</gene>
<dbReference type="Proteomes" id="UP000256977">
    <property type="component" value="Unassembled WGS sequence"/>
</dbReference>
<feature type="transmembrane region" description="Helical" evidence="1">
    <location>
        <begin position="94"/>
        <end position="116"/>
    </location>
</feature>
<feature type="transmembrane region" description="Helical" evidence="1">
    <location>
        <begin position="67"/>
        <end position="87"/>
    </location>
</feature>
<evidence type="ECO:0000259" key="2">
    <source>
        <dbReference type="Pfam" id="PF04892"/>
    </source>
</evidence>
<dbReference type="AlphaFoldDB" id="A0A3D9KAI8"/>
<name>A0A3D9KAI8_9BACL</name>
<keyword evidence="1" id="KW-0472">Membrane</keyword>
<dbReference type="InterPro" id="IPR006976">
    <property type="entry name" value="VanZ-like"/>
</dbReference>
<keyword evidence="4" id="KW-1185">Reference proteome</keyword>
<feature type="transmembrane region" description="Helical" evidence="1">
    <location>
        <begin position="122"/>
        <end position="140"/>
    </location>
</feature>
<keyword evidence="1" id="KW-1133">Transmembrane helix</keyword>
<feature type="transmembrane region" description="Helical" evidence="1">
    <location>
        <begin position="7"/>
        <end position="28"/>
    </location>
</feature>
<sequence length="312" mass="34677">MTTQQRKIVLAITACYTLMILYFMLLAFGRTGTVDREAGYTFLFFPLDFFRLPSLSDLLLHPTVMDLVGIGNVAAFIPFGLLIPLLYRISFIRFIALFILSILAIETIQALTMLGSFDLNDVIQNSIGAAIGFGAYKIGFRTTSVRRNIVVTGISVVILLGGVWGSFGIFNKAYVQELGPFVALSELKDSSGNPAMGAKPYSFKVGGQDVEPKHNVYSAGGNNVETYTYSLGNNELYLYFNYGIPDQENLRGSLSISVDGQEYLSVSATDERQEPEISSLYVEQAKELTITIEGNEKVWDVGFREMKYSWNW</sequence>
<dbReference type="RefSeq" id="WP_116060771.1">
    <property type="nucleotide sequence ID" value="NZ_QRDZ01000008.1"/>
</dbReference>
<dbReference type="EMBL" id="QRDZ01000008">
    <property type="protein sequence ID" value="RED83160.1"/>
    <property type="molecule type" value="Genomic_DNA"/>
</dbReference>
<evidence type="ECO:0000256" key="1">
    <source>
        <dbReference type="SAM" id="Phobius"/>
    </source>
</evidence>
<keyword evidence="1" id="KW-0812">Transmembrane</keyword>
<proteinExistence type="predicted"/>
<evidence type="ECO:0000313" key="3">
    <source>
        <dbReference type="EMBL" id="RED83160.1"/>
    </source>
</evidence>
<accession>A0A3D9KAI8</accession>
<reference evidence="3 4" key="1">
    <citation type="submission" date="2018-07" db="EMBL/GenBank/DDBJ databases">
        <title>Genomic Encyclopedia of Type Strains, Phase III (KMG-III): the genomes of soil and plant-associated and newly described type strains.</title>
        <authorList>
            <person name="Whitman W."/>
        </authorList>
    </citation>
    <scope>NUCLEOTIDE SEQUENCE [LARGE SCALE GENOMIC DNA]</scope>
    <source>
        <strain evidence="3 4">CECT 7287</strain>
    </source>
</reference>
<dbReference type="OrthoDB" id="4822551at2"/>
<protein>
    <submittedName>
        <fullName evidence="3">Glycopeptide antibiotics resistance protein</fullName>
    </submittedName>
</protein>
<dbReference type="Pfam" id="PF04892">
    <property type="entry name" value="VanZ"/>
    <property type="match status" value="1"/>
</dbReference>
<comment type="caution">
    <text evidence="3">The sequence shown here is derived from an EMBL/GenBank/DDBJ whole genome shotgun (WGS) entry which is preliminary data.</text>
</comment>